<dbReference type="EMBL" id="SOJT01000168">
    <property type="protein sequence ID" value="TET27787.1"/>
    <property type="molecule type" value="Genomic_DNA"/>
</dbReference>
<dbReference type="Pfam" id="PF04456">
    <property type="entry name" value="DUF503"/>
    <property type="match status" value="1"/>
</dbReference>
<proteinExistence type="predicted"/>
<evidence type="ECO:0000313" key="1">
    <source>
        <dbReference type="EMBL" id="TET27787.1"/>
    </source>
</evidence>
<organism evidence="1 2">
    <name type="scientific">Aerophobetes bacterium</name>
    <dbReference type="NCBI Taxonomy" id="2030807"/>
    <lineage>
        <taxon>Bacteria</taxon>
        <taxon>Candidatus Aerophobota</taxon>
    </lineage>
</organism>
<reference evidence="1 2" key="1">
    <citation type="submission" date="2019-03" db="EMBL/GenBank/DDBJ databases">
        <title>Metabolic potential of uncultured bacteria and archaea associated with petroleum seepage in deep-sea sediments.</title>
        <authorList>
            <person name="Dong X."/>
            <person name="Hubert C."/>
        </authorList>
    </citation>
    <scope>NUCLEOTIDE SEQUENCE [LARGE SCALE GENOMIC DNA]</scope>
    <source>
        <strain evidence="1">E44_bin3</strain>
    </source>
</reference>
<dbReference type="PANTHER" id="PTHR36441:SF1">
    <property type="entry name" value="DUF503 DOMAIN-CONTAINING PROTEIN"/>
    <property type="match status" value="1"/>
</dbReference>
<protein>
    <submittedName>
        <fullName evidence="1">DUF503 domain-containing protein</fullName>
    </submittedName>
</protein>
<evidence type="ECO:0000313" key="2">
    <source>
        <dbReference type="Proteomes" id="UP000316517"/>
    </source>
</evidence>
<comment type="caution">
    <text evidence="1">The sequence shown here is derived from an EMBL/GenBank/DDBJ whole genome shotgun (WGS) entry which is preliminary data.</text>
</comment>
<dbReference type="Gene3D" id="3.30.70.1120">
    <property type="entry name" value="TT1725-like"/>
    <property type="match status" value="1"/>
</dbReference>
<name>A0A523TBT9_UNCAE</name>
<dbReference type="AlphaFoldDB" id="A0A523TBT9"/>
<dbReference type="Proteomes" id="UP000316517">
    <property type="component" value="Unassembled WGS sequence"/>
</dbReference>
<dbReference type="PANTHER" id="PTHR36441">
    <property type="entry name" value="HYPOTHETICAL CYTOSOLIC PROTEIN"/>
    <property type="match status" value="1"/>
</dbReference>
<dbReference type="InterPro" id="IPR036746">
    <property type="entry name" value="TT1725-like_sf"/>
</dbReference>
<sequence>MIVGILWIDLRLGSSSSLKDKRRIIKSLTSRIRRSFNVSISEVDCQDLWQRSQLGVAFLTTNVRFAHSVLAKIMDFVEREKDIILIDSKIEII</sequence>
<accession>A0A523TBT9</accession>
<dbReference type="InterPro" id="IPR007546">
    <property type="entry name" value="DUF503"/>
</dbReference>
<dbReference type="SUPFAM" id="SSF103007">
    <property type="entry name" value="Hypothetical protein TT1725"/>
    <property type="match status" value="1"/>
</dbReference>
<gene>
    <name evidence="1" type="ORF">E3J68_03770</name>
</gene>